<dbReference type="EMBL" id="CAUEEQ010001113">
    <property type="protein sequence ID" value="CAJ0918901.1"/>
    <property type="molecule type" value="Genomic_DNA"/>
</dbReference>
<evidence type="ECO:0000256" key="5">
    <source>
        <dbReference type="ARBA" id="ARBA00023157"/>
    </source>
</evidence>
<evidence type="ECO:0000259" key="11">
    <source>
        <dbReference type="PROSITE" id="PS51115"/>
    </source>
</evidence>
<keyword evidence="14" id="KW-1185">Reference proteome</keyword>
<evidence type="ECO:0000256" key="3">
    <source>
        <dbReference type="ARBA" id="ARBA00022737"/>
    </source>
</evidence>
<keyword evidence="3" id="KW-0677">Repeat</keyword>
<evidence type="ECO:0000256" key="2">
    <source>
        <dbReference type="ARBA" id="ARBA00022729"/>
    </source>
</evidence>
<protein>
    <recommendedName>
        <fullName evidence="15">Laminin subunit gamma-1</fullName>
    </recommendedName>
</protein>
<dbReference type="SMART" id="SM00181">
    <property type="entry name" value="EGF"/>
    <property type="match status" value="3"/>
</dbReference>
<keyword evidence="7 8" id="KW-0424">Laminin EGF-like domain</keyword>
<evidence type="ECO:0000259" key="10">
    <source>
        <dbReference type="PROSITE" id="PS50027"/>
    </source>
</evidence>
<feature type="coiled-coil region" evidence="9">
    <location>
        <begin position="972"/>
        <end position="1135"/>
    </location>
</feature>
<feature type="domain" description="Laminin EGF-like" evidence="10">
    <location>
        <begin position="321"/>
        <end position="370"/>
    </location>
</feature>
<dbReference type="Gene3D" id="2.10.25.10">
    <property type="entry name" value="Laminin"/>
    <property type="match status" value="7"/>
</dbReference>
<feature type="disulfide bond" evidence="8">
    <location>
        <begin position="779"/>
        <end position="788"/>
    </location>
</feature>
<dbReference type="SMART" id="SM00136">
    <property type="entry name" value="LamNT"/>
    <property type="match status" value="1"/>
</dbReference>
<evidence type="ECO:0000256" key="8">
    <source>
        <dbReference type="PROSITE-ProRule" id="PRU00460"/>
    </source>
</evidence>
<feature type="domain" description="Laminin EGF-like" evidence="10">
    <location>
        <begin position="700"/>
        <end position="755"/>
    </location>
</feature>
<dbReference type="PROSITE" id="PS01248">
    <property type="entry name" value="EGF_LAM_1"/>
    <property type="match status" value="6"/>
</dbReference>
<comment type="caution">
    <text evidence="8">Lacks conserved residue(s) required for the propagation of feature annotation.</text>
</comment>
<keyword evidence="4" id="KW-0964">Secreted</keyword>
<evidence type="ECO:0000256" key="6">
    <source>
        <dbReference type="ARBA" id="ARBA00023180"/>
    </source>
</evidence>
<dbReference type="Proteomes" id="UP001176940">
    <property type="component" value="Unassembled WGS sequence"/>
</dbReference>
<dbReference type="PROSITE" id="PS51117">
    <property type="entry name" value="LAMININ_NTER"/>
    <property type="match status" value="1"/>
</dbReference>
<feature type="disulfide bond" evidence="8">
    <location>
        <begin position="341"/>
        <end position="350"/>
    </location>
</feature>
<keyword evidence="4" id="KW-0272">Extracellular matrix</keyword>
<feature type="coiled-coil region" evidence="9">
    <location>
        <begin position="1270"/>
        <end position="1388"/>
    </location>
</feature>
<feature type="domain" description="Laminin EGF-like" evidence="10">
    <location>
        <begin position="274"/>
        <end position="320"/>
    </location>
</feature>
<feature type="domain" description="Laminin EGF-like" evidence="10">
    <location>
        <begin position="855"/>
        <end position="902"/>
    </location>
</feature>
<dbReference type="Pfam" id="PF00053">
    <property type="entry name" value="EGF_laminin"/>
    <property type="match status" value="10"/>
</dbReference>
<feature type="domain" description="Laminin EGF-like" evidence="10">
    <location>
        <begin position="756"/>
        <end position="806"/>
    </location>
</feature>
<feature type="domain" description="Laminin N-terminal" evidence="12">
    <location>
        <begin position="1"/>
        <end position="157"/>
    </location>
</feature>
<feature type="disulfide bond" evidence="8">
    <location>
        <begin position="855"/>
        <end position="867"/>
    </location>
</feature>
<name>A0ABN9KSB1_9NEOB</name>
<sequence length="1513" mass="167829">MIRVTSVWRPYGKAFDITYVRLKFHTSRPESFALYKRTQEDGPWIPYQYYSGSCENTYHKINRGFIRTGEDEQQAQCTDEFSDISPLTGGNVAFSTLEGRPSAYNFDNSPVLQDWVTATDIRVTLNRLNTFGDEVFSDPKVLKSYYYAISDFAVGGRCKCNGHASECVHDEYSKLVCNCKHNTFGVDCEKCLPFFNDRRYDRPWRRATSESANECLPCSCNGRSQECYFDPELYRSTGHGGHCTGCSGNTDGPNCERCKENYYRQNDDEPCLACNCNPVGSLSTQCDNYGRCSCKPGVMGEKCDRCQPGFHSLTEAGCRPCACNAAGSTDDCNMETGRCSCKDNVEGFNCERCKPGFFHMDVANPRGCTPCFCYGHSSVCSSAEGFTLSKIVSTFEIGTDDWLAQQRDGGEYPLTWVSESSSLSVTSESYFPIYFIAPAKFLGNQGLSYGQNLTFSFRVERRDTRLSAEDLVLEGAGLRLHEATDYPWRPSVSPFEFQKMLQNLTAIKIRGTYSERSAGFLEEVTLVTAQVGVGNPAPWVEVCSCPVGYIGQYCESCAPGYRRENPSLGPYSPCVLCTCNGHSESCDPETGVCNCQHNTAGPHCERCSARASMVTALQVPTQTASRAHALEAPAVLLYLALRKWCVPTVHSGPQVRRIHWFVFPNNFLLVFTRKRCELCDDGYFGDPLGQNGAPRPCRSCECNSNIDPNAVGNCDRLTGECLKCIYNTAGFYCDRCRDGFYGNPLGATPDQKCKACGCNSYGTVKSQSNCNQVTGQCECLPHVTERDCSACEPGFFNLLSGKGCERCECHPLGSTNGQCDIRTGQCECQPGISGLRCQQCEPNHFGFGPEGCKPCDCDPEGSLRLQCKEDGRCECKDGFVGNRCDQCEENYFYNRSGPGCQECPACYRLVKDKVIEQREKLQELEELLKNLGTGDDAITDQDFEERLRDAEKAVSDLLLDAQGSKDIDQGMLDRLGEINATLSSQLQRLQNIRNMVRDTDKQAQDARDRVESTELIIESARAQLERAKVAIANVSITPPETAGDPNNMTLLAEEARKLAERHTQEAREIEKMAKEANDTANEAYRLLLKTLAAENQTASDIEELNKKYNQAKDLSRELEKQASKVHAEAEEAGNRALQIYANLTSIPPIDTTALQNEAGKIQKEAQDLDLLIDQKLKDYEDLREDMRNREMEVKRLLDKGKSEQQTADQLLARADAAKAQAEEAAKKGRATLEEANDILTNLRDFDKRVNDNKTAAEAALRRIPAITQIIAEANNKTRQAESALGNANADARGAKSKAEEAEKIANTVQKNAAAAKVDADQTFKDVTALDGELQDMLRQLQDAENQLTKKQSEADQDMMMASMATQAAQEAEDNAKKAKNSVNNVLAIINELLGQLGKKCIEVYKAPMYRRIIYALYESSTTDQGCGVGKLDSVDVGKLNELERTLDNAKTQLNESDLDKKVAGLELSAKQQDEALLSYQREIDQILKDIDNLEDIKNTLPPGCYNTPIIEKP</sequence>
<organism evidence="13 14">
    <name type="scientific">Ranitomeya imitator</name>
    <name type="common">mimic poison frog</name>
    <dbReference type="NCBI Taxonomy" id="111125"/>
    <lineage>
        <taxon>Eukaryota</taxon>
        <taxon>Metazoa</taxon>
        <taxon>Chordata</taxon>
        <taxon>Craniata</taxon>
        <taxon>Vertebrata</taxon>
        <taxon>Euteleostomi</taxon>
        <taxon>Amphibia</taxon>
        <taxon>Batrachia</taxon>
        <taxon>Anura</taxon>
        <taxon>Neobatrachia</taxon>
        <taxon>Hyloidea</taxon>
        <taxon>Dendrobatidae</taxon>
        <taxon>Dendrobatinae</taxon>
        <taxon>Ranitomeya</taxon>
    </lineage>
</organism>
<feature type="coiled-coil region" evidence="9">
    <location>
        <begin position="1165"/>
        <end position="1238"/>
    </location>
</feature>
<feature type="disulfide bond" evidence="8">
    <location>
        <begin position="294"/>
        <end position="303"/>
    </location>
</feature>
<comment type="subcellular location">
    <subcellularLocation>
        <location evidence="1">Secreted</location>
        <location evidence="1">Extracellular space</location>
        <location evidence="1">Extracellular matrix</location>
        <location evidence="1">Basement membrane</location>
    </subcellularLocation>
</comment>
<keyword evidence="4" id="KW-0084">Basement membrane</keyword>
<evidence type="ECO:0000259" key="12">
    <source>
        <dbReference type="PROSITE" id="PS51117"/>
    </source>
</evidence>
<dbReference type="InterPro" id="IPR000742">
    <property type="entry name" value="EGF"/>
</dbReference>
<dbReference type="Gene3D" id="1.10.287.950">
    <property type="entry name" value="Methyl-accepting chemotaxis protein"/>
    <property type="match status" value="1"/>
</dbReference>
<dbReference type="PROSITE" id="PS51115">
    <property type="entry name" value="LAMININ_IVA"/>
    <property type="match status" value="1"/>
</dbReference>
<dbReference type="PROSITE" id="PS50027">
    <property type="entry name" value="EGF_LAM_2"/>
    <property type="match status" value="6"/>
</dbReference>
<dbReference type="Gene3D" id="2.170.300.10">
    <property type="entry name" value="Tie2 ligand-binding domain superfamily"/>
    <property type="match status" value="1"/>
</dbReference>
<feature type="coiled-coil region" evidence="9">
    <location>
        <begin position="907"/>
        <end position="934"/>
    </location>
</feature>
<dbReference type="CDD" id="cd00055">
    <property type="entry name" value="EGF_Lam"/>
    <property type="match status" value="9"/>
</dbReference>
<dbReference type="PANTHER" id="PTHR10574">
    <property type="entry name" value="NETRIN/LAMININ-RELATED"/>
    <property type="match status" value="1"/>
</dbReference>
<dbReference type="SMART" id="SM00180">
    <property type="entry name" value="EGF_Lam"/>
    <property type="match status" value="10"/>
</dbReference>
<dbReference type="InterPro" id="IPR000034">
    <property type="entry name" value="Laminin_IV"/>
</dbReference>
<dbReference type="SMART" id="SM00281">
    <property type="entry name" value="LamB"/>
    <property type="match status" value="1"/>
</dbReference>
<dbReference type="Pfam" id="PF00052">
    <property type="entry name" value="Laminin_B"/>
    <property type="match status" value="1"/>
</dbReference>
<feature type="disulfide bond" evidence="8">
    <location>
        <begin position="807"/>
        <end position="819"/>
    </location>
</feature>
<feature type="disulfide bond" evidence="8">
    <location>
        <begin position="274"/>
        <end position="286"/>
    </location>
</feature>
<dbReference type="InterPro" id="IPR002049">
    <property type="entry name" value="LE_dom"/>
</dbReference>
<dbReference type="PANTHER" id="PTHR10574:SF270">
    <property type="entry name" value="LAMININ SUBUNIT GAMMA-1"/>
    <property type="match status" value="1"/>
</dbReference>
<evidence type="ECO:0000313" key="13">
    <source>
        <dbReference type="EMBL" id="CAJ0918901.1"/>
    </source>
</evidence>
<evidence type="ECO:0000313" key="14">
    <source>
        <dbReference type="Proteomes" id="UP001176940"/>
    </source>
</evidence>
<evidence type="ECO:0000256" key="4">
    <source>
        <dbReference type="ARBA" id="ARBA00022869"/>
    </source>
</evidence>
<keyword evidence="9" id="KW-0175">Coiled coil</keyword>
<comment type="caution">
    <text evidence="13">The sequence shown here is derived from an EMBL/GenBank/DDBJ whole genome shotgun (WGS) entry which is preliminary data.</text>
</comment>
<evidence type="ECO:0000256" key="1">
    <source>
        <dbReference type="ARBA" id="ARBA00004302"/>
    </source>
</evidence>
<feature type="disulfide bond" evidence="8">
    <location>
        <begin position="809"/>
        <end position="826"/>
    </location>
</feature>
<dbReference type="Gene3D" id="2.60.120.260">
    <property type="entry name" value="Galactose-binding domain-like"/>
    <property type="match status" value="1"/>
</dbReference>
<dbReference type="SUPFAM" id="SSF58104">
    <property type="entry name" value="Methyl-accepting chemotaxis protein (MCP) signaling domain"/>
    <property type="match status" value="1"/>
</dbReference>
<reference evidence="13" key="1">
    <citation type="submission" date="2023-07" db="EMBL/GenBank/DDBJ databases">
        <authorList>
            <person name="Stuckert A."/>
        </authorList>
    </citation>
    <scope>NUCLEOTIDE SEQUENCE</scope>
</reference>
<dbReference type="SUPFAM" id="SSF57196">
    <property type="entry name" value="EGF/Laminin"/>
    <property type="match status" value="9"/>
</dbReference>
<evidence type="ECO:0000256" key="7">
    <source>
        <dbReference type="ARBA" id="ARBA00023292"/>
    </source>
</evidence>
<keyword evidence="6" id="KW-0325">Glycoprotein</keyword>
<feature type="domain" description="Laminin EGF-like" evidence="10">
    <location>
        <begin position="807"/>
        <end position="854"/>
    </location>
</feature>
<accession>A0ABN9KSB1</accession>
<feature type="coiled-coil region" evidence="9">
    <location>
        <begin position="1439"/>
        <end position="1496"/>
    </location>
</feature>
<dbReference type="PRINTS" id="PR00011">
    <property type="entry name" value="EGFLAMININ"/>
</dbReference>
<proteinExistence type="predicted"/>
<dbReference type="Pfam" id="PF00055">
    <property type="entry name" value="Laminin_N"/>
    <property type="match status" value="1"/>
</dbReference>
<dbReference type="InterPro" id="IPR008211">
    <property type="entry name" value="Laminin_N"/>
</dbReference>
<gene>
    <name evidence="13" type="ORF">RIMI_LOCUS884890</name>
</gene>
<feature type="disulfide bond" evidence="8">
    <location>
        <begin position="828"/>
        <end position="837"/>
    </location>
</feature>
<evidence type="ECO:0008006" key="15">
    <source>
        <dbReference type="Google" id="ProtNLM"/>
    </source>
</evidence>
<feature type="disulfide bond" evidence="8">
    <location>
        <begin position="724"/>
        <end position="733"/>
    </location>
</feature>
<keyword evidence="2" id="KW-0732">Signal</keyword>
<feature type="disulfide bond" evidence="8">
    <location>
        <begin position="875"/>
        <end position="884"/>
    </location>
</feature>
<evidence type="ECO:0000256" key="9">
    <source>
        <dbReference type="SAM" id="Coils"/>
    </source>
</evidence>
<feature type="domain" description="Laminin IV type A" evidence="11">
    <location>
        <begin position="397"/>
        <end position="542"/>
    </location>
</feature>
<dbReference type="InterPro" id="IPR050440">
    <property type="entry name" value="Laminin/Netrin_ECM"/>
</dbReference>
<keyword evidence="5 8" id="KW-1015">Disulfide bond</keyword>